<evidence type="ECO:0000256" key="1">
    <source>
        <dbReference type="SAM" id="MobiDB-lite"/>
    </source>
</evidence>
<evidence type="ECO:0000313" key="3">
    <source>
        <dbReference type="Proteomes" id="UP000028582"/>
    </source>
</evidence>
<reference evidence="2 3" key="1">
    <citation type="submission" date="2013-11" db="EMBL/GenBank/DDBJ databases">
        <title>The Genome Sequence of Phytophthora parasitica P1976.</title>
        <authorList>
            <consortium name="The Broad Institute Genomics Platform"/>
            <person name="Russ C."/>
            <person name="Tyler B."/>
            <person name="Panabieres F."/>
            <person name="Shan W."/>
            <person name="Tripathy S."/>
            <person name="Grunwald N."/>
            <person name="Machado M."/>
            <person name="Johnson C.S."/>
            <person name="Walker B."/>
            <person name="Young S."/>
            <person name="Zeng Q."/>
            <person name="Gargeya S."/>
            <person name="Fitzgerald M."/>
            <person name="Haas B."/>
            <person name="Abouelleil A."/>
            <person name="Allen A.W."/>
            <person name="Alvarado L."/>
            <person name="Arachchi H.M."/>
            <person name="Berlin A.M."/>
            <person name="Chapman S.B."/>
            <person name="Gainer-Dewar J."/>
            <person name="Goldberg J."/>
            <person name="Griggs A."/>
            <person name="Gujja S."/>
            <person name="Hansen M."/>
            <person name="Howarth C."/>
            <person name="Imamovic A."/>
            <person name="Ireland A."/>
            <person name="Larimer J."/>
            <person name="McCowan C."/>
            <person name="Murphy C."/>
            <person name="Pearson M."/>
            <person name="Poon T.W."/>
            <person name="Priest M."/>
            <person name="Roberts A."/>
            <person name="Saif S."/>
            <person name="Shea T."/>
            <person name="Sisk P."/>
            <person name="Sykes S."/>
            <person name="Wortman J."/>
            <person name="Nusbaum C."/>
            <person name="Birren B."/>
        </authorList>
    </citation>
    <scope>NUCLEOTIDE SEQUENCE [LARGE SCALE GENOMIC DNA]</scope>
    <source>
        <strain evidence="2 3">P1976</strain>
    </source>
</reference>
<dbReference type="Proteomes" id="UP000028582">
    <property type="component" value="Unassembled WGS sequence"/>
</dbReference>
<feature type="region of interest" description="Disordered" evidence="1">
    <location>
        <begin position="1"/>
        <end position="71"/>
    </location>
</feature>
<accession>A0A081AVV3</accession>
<protein>
    <submittedName>
        <fullName evidence="2">Uncharacterized protein</fullName>
    </submittedName>
</protein>
<sequence length="114" mass="12110">MAGSAAKKKGNRGRCAPRIDGRSDSAGDAALFQALPTPASSQQQDGKSLISPGEKKKNSTASSVNSGSGDINPPAVACLGFHWVFSSWDDLEAPFESYQSDTFQINKLRHVKLD</sequence>
<name>A0A081AVV3_PHYNI</name>
<dbReference type="EMBL" id="ANJA01000575">
    <property type="protein sequence ID" value="ETO83014.1"/>
    <property type="molecule type" value="Genomic_DNA"/>
</dbReference>
<comment type="caution">
    <text evidence="2">The sequence shown here is derived from an EMBL/GenBank/DDBJ whole genome shotgun (WGS) entry which is preliminary data.</text>
</comment>
<dbReference type="OrthoDB" id="119275at2759"/>
<proteinExistence type="predicted"/>
<feature type="compositionally biased region" description="Basic residues" evidence="1">
    <location>
        <begin position="1"/>
        <end position="12"/>
    </location>
</feature>
<gene>
    <name evidence="2" type="ORF">F444_02886</name>
</gene>
<organism evidence="2 3">
    <name type="scientific">Phytophthora nicotianae P1976</name>
    <dbReference type="NCBI Taxonomy" id="1317066"/>
    <lineage>
        <taxon>Eukaryota</taxon>
        <taxon>Sar</taxon>
        <taxon>Stramenopiles</taxon>
        <taxon>Oomycota</taxon>
        <taxon>Peronosporomycetes</taxon>
        <taxon>Peronosporales</taxon>
        <taxon>Peronosporaceae</taxon>
        <taxon>Phytophthora</taxon>
    </lineage>
</organism>
<feature type="compositionally biased region" description="Polar residues" evidence="1">
    <location>
        <begin position="59"/>
        <end position="69"/>
    </location>
</feature>
<dbReference type="AlphaFoldDB" id="A0A081AVV3"/>
<evidence type="ECO:0000313" key="2">
    <source>
        <dbReference type="EMBL" id="ETO83014.1"/>
    </source>
</evidence>